<evidence type="ECO:0000313" key="2">
    <source>
        <dbReference type="Proteomes" id="UP001147782"/>
    </source>
</evidence>
<proteinExistence type="predicted"/>
<gene>
    <name evidence="1" type="ORF">N7496_011294</name>
</gene>
<evidence type="ECO:0000313" key="1">
    <source>
        <dbReference type="EMBL" id="KAJ5358881.1"/>
    </source>
</evidence>
<reference evidence="1" key="2">
    <citation type="journal article" date="2023" name="IMA Fungus">
        <title>Comparative genomic study of the Penicillium genus elucidates a diverse pangenome and 15 lateral gene transfer events.</title>
        <authorList>
            <person name="Petersen C."/>
            <person name="Sorensen T."/>
            <person name="Nielsen M.R."/>
            <person name="Sondergaard T.E."/>
            <person name="Sorensen J.L."/>
            <person name="Fitzpatrick D.A."/>
            <person name="Frisvad J.C."/>
            <person name="Nielsen K.L."/>
        </authorList>
    </citation>
    <scope>NUCLEOTIDE SEQUENCE</scope>
    <source>
        <strain evidence="1">IBT 29864</strain>
    </source>
</reference>
<dbReference type="GeneID" id="81443386"/>
<comment type="caution">
    <text evidence="1">The sequence shown here is derived from an EMBL/GenBank/DDBJ whole genome shotgun (WGS) entry which is preliminary data.</text>
</comment>
<dbReference type="AlphaFoldDB" id="A0A9W9RF09"/>
<name>A0A9W9RF09_9EURO</name>
<dbReference type="Proteomes" id="UP001147782">
    <property type="component" value="Unassembled WGS sequence"/>
</dbReference>
<sequence>MTSALVQRGMKFARAASEAVTEKVTSSSQNRGEWAVEVNCTLSGRRSIRRGEIGKDRVGGLQLRVLKTHNEQPGTKWWEESDWILNDR</sequence>
<protein>
    <submittedName>
        <fullName evidence="1">Uncharacterized protein</fullName>
    </submittedName>
</protein>
<accession>A0A9W9RF09</accession>
<dbReference type="EMBL" id="JAPZBS010000009">
    <property type="protein sequence ID" value="KAJ5358881.1"/>
    <property type="molecule type" value="Genomic_DNA"/>
</dbReference>
<keyword evidence="2" id="KW-1185">Reference proteome</keyword>
<dbReference type="RefSeq" id="XP_056550167.1">
    <property type="nucleotide sequence ID" value="XM_056704207.1"/>
</dbReference>
<organism evidence="1 2">
    <name type="scientific">Penicillium cataractarum</name>
    <dbReference type="NCBI Taxonomy" id="2100454"/>
    <lineage>
        <taxon>Eukaryota</taxon>
        <taxon>Fungi</taxon>
        <taxon>Dikarya</taxon>
        <taxon>Ascomycota</taxon>
        <taxon>Pezizomycotina</taxon>
        <taxon>Eurotiomycetes</taxon>
        <taxon>Eurotiomycetidae</taxon>
        <taxon>Eurotiales</taxon>
        <taxon>Aspergillaceae</taxon>
        <taxon>Penicillium</taxon>
    </lineage>
</organism>
<reference evidence="1" key="1">
    <citation type="submission" date="2022-11" db="EMBL/GenBank/DDBJ databases">
        <authorList>
            <person name="Petersen C."/>
        </authorList>
    </citation>
    <scope>NUCLEOTIDE SEQUENCE</scope>
    <source>
        <strain evidence="1">IBT 29864</strain>
    </source>
</reference>